<keyword evidence="1" id="KW-0732">Signal</keyword>
<sequence length="1217" mass="135237">MAKNNRSIMKSKTAISLLLLSFSLSNLTAQSQNLWHGEKRKIHYTPEGKSFVLQNGTRKFNRALYGSNTAFRVEAGDLPEFAMYMPGMGGNLKLGLANGKNSKWITEADKINTKYTPGTVEYAIKDALLANATLTIQIVALADSDGFILKVIGNNIPKNTSLIWAYGGASGKKFSRNGDIGGDPESVFYLQPEYCINNQYQINKNSFSVFYGSASSKKATENNQLINAVFPDSKVHLASANFLKTPLENYNSKADSVPMIVGQLNQFSKEGNYWLFENTAKIENTSEQAVAEKFKKALAQSEILANRIKINTPDPYINTLGGALAMAADAIWENPAYLHGAVAWRMYLNAWRGAYVADPLGWHDRAKTHFESYGNSQVIEPESGPIVPDTTRNYARQLEKMGTSMFSSGYISRNPNNNKVAHHYDMNLVFIDQLIRHFKWTGDVDFLKKIWPVIKRHLAWEKRNYDVDGDGLYDAYAAIWASDALQYSGGGVTHTSAYNYYANKMAAELAQIVGEDSTPYTKETAHIHQAIQEKLWKNNKGTFAEYKDLLGNKLTHDTPAIWTIYHALDSEIANPFQAYQALRYVDTEIPHIPVAAEGLDKNNLELISTTNWQPYTWSLNNVALAEILHTSLAYWQGGQSEKAYKLWKSGLIESMYLGASPGGFEQLLFQDAIRGELYRDFADPVGMAGRTLVEGLFGVQPDALKNTLTIQPGLPKSWNHASLEIPDVSFAFERTKNTDIYQITPHFATKMNLQLLVNATHENISKIIVNGKEVQYKIIEANIGSPKISIESPYANSYKVEIVWSNELLEQPTAVSSICEGENIKITTNKATILEIKDTQNALVNAVVSNNEINSVANGIGNKSFFVKLKQKEMIWWQAIDLKITPKLEIVSNSIKGENAVVTIKNNLSKTVNGLIISNQKANSTKISLKANSENNIEIPLDQLVSGTNAVEITAEDGSKTKLNFTNWDIQANSKTNWETVKLDGIFNDKITNIFENKYLSPRAQSPSLQIPTQGIGNWCYPLVKPIIDDAGLRTKAGTNNQLISPQGVPFATPSSADKKNIAFISQWDNFPKSVAIPLSGKASHAYLIMAGTTNPMQSRFTNGEIVVTYSDGSSEKLELKNPENWWPIEQDYYTDGYAFTTNAQKPPRVYLKTGTISRDFKDFKSIKGFSDFGVEGGAGTIIDVPLNKNKNLKSLEIKAIANEVVIGIMSLTLNRE</sequence>
<dbReference type="InterPro" id="IPR028028">
    <property type="entry name" value="DUF4450"/>
</dbReference>
<reference evidence="3 4" key="1">
    <citation type="submission" date="2016-10" db="EMBL/GenBank/DDBJ databases">
        <authorList>
            <person name="Varghese N."/>
            <person name="Submissions S."/>
        </authorList>
    </citation>
    <scope>NUCLEOTIDE SEQUENCE [LARGE SCALE GENOMIC DNA]</scope>
    <source>
        <strain evidence="3 4">Gm-149</strain>
    </source>
</reference>
<feature type="chain" id="PRO_5046293156" description="Glycosyl-hydrolase family 116 catalytic region domain-containing protein" evidence="1">
    <location>
        <begin position="32"/>
        <end position="1217"/>
    </location>
</feature>
<evidence type="ECO:0000313" key="3">
    <source>
        <dbReference type="EMBL" id="SDI53414.1"/>
    </source>
</evidence>
<dbReference type="InterPro" id="IPR012341">
    <property type="entry name" value="6hp_glycosidase-like_sf"/>
</dbReference>
<gene>
    <name evidence="3" type="ORF">SAMN05192550_0139</name>
</gene>
<keyword evidence="4" id="KW-1185">Reference proteome</keyword>
<comment type="caution">
    <text evidence="3">The sequence shown here is derived from an EMBL/GenBank/DDBJ whole genome shotgun (WGS) entry which is preliminary data.</text>
</comment>
<dbReference type="CDD" id="cd11747">
    <property type="entry name" value="GH94N_like_1"/>
    <property type="match status" value="1"/>
</dbReference>
<dbReference type="InterPro" id="IPR008928">
    <property type="entry name" value="6-hairpin_glycosidase_sf"/>
</dbReference>
<dbReference type="Pfam" id="PF04685">
    <property type="entry name" value="DUF608"/>
    <property type="match status" value="1"/>
</dbReference>
<evidence type="ECO:0000259" key="2">
    <source>
        <dbReference type="Pfam" id="PF04685"/>
    </source>
</evidence>
<evidence type="ECO:0000313" key="4">
    <source>
        <dbReference type="Proteomes" id="UP000182367"/>
    </source>
</evidence>
<feature type="domain" description="Glycosyl-hydrolase family 116 catalytic region" evidence="2">
    <location>
        <begin position="419"/>
        <end position="537"/>
    </location>
</feature>
<dbReference type="InterPro" id="IPR006775">
    <property type="entry name" value="GH116_catalytic"/>
</dbReference>
<dbReference type="Pfam" id="PF14614">
    <property type="entry name" value="DUF4450"/>
    <property type="match status" value="1"/>
</dbReference>
<name>A0A1G8LCH8_9FLAO</name>
<protein>
    <recommendedName>
        <fullName evidence="2">Glycosyl-hydrolase family 116 catalytic region domain-containing protein</fullName>
    </recommendedName>
</protein>
<dbReference type="EMBL" id="FNEO01000001">
    <property type="protein sequence ID" value="SDI53414.1"/>
    <property type="molecule type" value="Genomic_DNA"/>
</dbReference>
<organism evidence="3 4">
    <name type="scientific">Flavobacterium glycines</name>
    <dbReference type="NCBI Taxonomy" id="551990"/>
    <lineage>
        <taxon>Bacteria</taxon>
        <taxon>Pseudomonadati</taxon>
        <taxon>Bacteroidota</taxon>
        <taxon>Flavobacteriia</taxon>
        <taxon>Flavobacteriales</taxon>
        <taxon>Flavobacteriaceae</taxon>
        <taxon>Flavobacterium</taxon>
    </lineage>
</organism>
<evidence type="ECO:0000256" key="1">
    <source>
        <dbReference type="SAM" id="SignalP"/>
    </source>
</evidence>
<proteinExistence type="predicted"/>
<dbReference type="Gene3D" id="1.50.10.10">
    <property type="match status" value="1"/>
</dbReference>
<dbReference type="SUPFAM" id="SSF48208">
    <property type="entry name" value="Six-hairpin glycosidases"/>
    <property type="match status" value="1"/>
</dbReference>
<accession>A0A1G8LCH8</accession>
<dbReference type="Proteomes" id="UP000182367">
    <property type="component" value="Unassembled WGS sequence"/>
</dbReference>
<feature type="signal peptide" evidence="1">
    <location>
        <begin position="1"/>
        <end position="31"/>
    </location>
</feature>